<dbReference type="Gene3D" id="1.10.8.60">
    <property type="match status" value="1"/>
</dbReference>
<dbReference type="Gene3D" id="1.20.920.10">
    <property type="entry name" value="Bromodomain-like"/>
    <property type="match status" value="1"/>
</dbReference>
<feature type="compositionally biased region" description="Basic and acidic residues" evidence="6">
    <location>
        <begin position="50"/>
        <end position="68"/>
    </location>
</feature>
<dbReference type="PANTHER" id="PTHR23069">
    <property type="entry name" value="AAA DOMAIN-CONTAINING"/>
    <property type="match status" value="1"/>
</dbReference>
<dbReference type="PROSITE" id="PS00674">
    <property type="entry name" value="AAA"/>
    <property type="match status" value="1"/>
</dbReference>
<dbReference type="SUPFAM" id="SSF52540">
    <property type="entry name" value="P-loop containing nucleoside triphosphate hydrolases"/>
    <property type="match status" value="2"/>
</dbReference>
<dbReference type="InterPro" id="IPR045199">
    <property type="entry name" value="ATAD2-like"/>
</dbReference>
<evidence type="ECO:0000313" key="8">
    <source>
        <dbReference type="EMBL" id="JAG32380.1"/>
    </source>
</evidence>
<proteinExistence type="inferred from homology"/>
<dbReference type="CDD" id="cd05528">
    <property type="entry name" value="Bromo_AAA"/>
    <property type="match status" value="1"/>
</dbReference>
<organism evidence="8">
    <name type="scientific">Lygus hesperus</name>
    <name type="common">Western plant bug</name>
    <dbReference type="NCBI Taxonomy" id="30085"/>
    <lineage>
        <taxon>Eukaryota</taxon>
        <taxon>Metazoa</taxon>
        <taxon>Ecdysozoa</taxon>
        <taxon>Arthropoda</taxon>
        <taxon>Hexapoda</taxon>
        <taxon>Insecta</taxon>
        <taxon>Pterygota</taxon>
        <taxon>Neoptera</taxon>
        <taxon>Paraneoptera</taxon>
        <taxon>Hemiptera</taxon>
        <taxon>Heteroptera</taxon>
        <taxon>Panheteroptera</taxon>
        <taxon>Cimicomorpha</taxon>
        <taxon>Miridae</taxon>
        <taxon>Mirini</taxon>
        <taxon>Lygus</taxon>
    </lineage>
</organism>
<dbReference type="GO" id="GO:0006337">
    <property type="term" value="P:nucleosome disassembly"/>
    <property type="evidence" value="ECO:0007669"/>
    <property type="project" value="TreeGrafter"/>
</dbReference>
<reference evidence="8" key="2">
    <citation type="submission" date="2014-07" db="EMBL/GenBank/DDBJ databases">
        <authorList>
            <person name="Hull J."/>
        </authorList>
    </citation>
    <scope>NUCLEOTIDE SEQUENCE</scope>
</reference>
<dbReference type="SMART" id="SM00297">
    <property type="entry name" value="BROMO"/>
    <property type="match status" value="1"/>
</dbReference>
<dbReference type="GO" id="GO:0045815">
    <property type="term" value="P:transcription initiation-coupled chromatin remodeling"/>
    <property type="evidence" value="ECO:0007669"/>
    <property type="project" value="TreeGrafter"/>
</dbReference>
<dbReference type="InterPro" id="IPR036427">
    <property type="entry name" value="Bromodomain-like_sf"/>
</dbReference>
<dbReference type="InterPro" id="IPR041569">
    <property type="entry name" value="AAA_lid_3"/>
</dbReference>
<sequence length="916" mass="104967">EEEEEEEEEEAEEEEEEEAEEEVEQDGEQNQKRAKEENGDVLPRTRRRIMRIDAESKRRIQKEGRGEPMEEGEMSNDSNDGSSEEGENDANAANETFQDMYARVKQRHRTRQRQESSSDEAQPEQRRTRRRPLTRSRREETEADKNVQKYSLRQKKPTVQRFQIEAPPNPFRDVVISRRKKHRRRRSSTSTSSSSSDDRDRRDRRKKRLELVGAESKVDTGKLNADTGPMTLDQSIRFNNIGGLETHISSLKEMILFPILYPEIFNKFGVTPPKGVLFHGPPGTGKTLMARALANECSQGNRKMSFFMRKGADVLSKWVGESERQLRLLFQEAHQGRPSIIFFDELDGLAPVRSSKQDQIHSSIVCTLLALMDGLDNRGDIIIIGATNRIDSIDPALRRPGRFDRELHFPLPGVKERREILGIHAKWADPDILNKMAEVCAGYCGSDLKALCTESVIHSLKRVYPQIYNSNRKLLLNNEKVKVERVDFERALRVIVPSSHRSWAALGRKMPPYLDPILGGPLASLLSYVGDVFPMAFNRRIGSQQVSRSPRLLLVGDHKATSVLSSSLLYKLEHCPVLNVAFDTLYTEPGRSPEEVLKQVFKELPHRSGCILWFGDVSLWWSSTSSTVKATFDSLVTQMDPTLPILYLGTSREERLPHQVNSLFKRRLNEVFVVPKATKEQRETFFRPLFRIKALKPPPKPKPKKEEMEPLVEAPPTPPPKLSDEQLDALRDEEENTLRELRIFLRQICAKLARNKQFYMFSKPVDVNEVPDYLQVIKEPMDLETMMTKIDHLEYTCAQDFLNDIDLLCTNALEYNPDRDPADKQIRHRACYLRDTAYALIKAEMDSDFEINCRQIRDDRKKRSQPAETPAEVVVKEETEVKKNETDSTPSKSSETANSKISPPGQTSSAKKSARE</sequence>
<evidence type="ECO:0000259" key="7">
    <source>
        <dbReference type="PROSITE" id="PS50014"/>
    </source>
</evidence>
<dbReference type="SUPFAM" id="SSF47370">
    <property type="entry name" value="Bromodomain"/>
    <property type="match status" value="1"/>
</dbReference>
<dbReference type="Pfam" id="PF00004">
    <property type="entry name" value="AAA"/>
    <property type="match status" value="1"/>
</dbReference>
<dbReference type="InterPro" id="IPR001487">
    <property type="entry name" value="Bromodomain"/>
</dbReference>
<feature type="region of interest" description="Disordered" evidence="6">
    <location>
        <begin position="1"/>
        <end position="226"/>
    </location>
</feature>
<evidence type="ECO:0000256" key="5">
    <source>
        <dbReference type="PROSITE-ProRule" id="PRU00035"/>
    </source>
</evidence>
<keyword evidence="4 5" id="KW-0103">Bromodomain</keyword>
<dbReference type="GO" id="GO:0016887">
    <property type="term" value="F:ATP hydrolysis activity"/>
    <property type="evidence" value="ECO:0007669"/>
    <property type="project" value="InterPro"/>
</dbReference>
<dbReference type="PROSITE" id="PS00633">
    <property type="entry name" value="BROMODOMAIN_1"/>
    <property type="match status" value="1"/>
</dbReference>
<evidence type="ECO:0000256" key="4">
    <source>
        <dbReference type="ARBA" id="ARBA00023117"/>
    </source>
</evidence>
<dbReference type="PANTHER" id="PTHR23069:SF0">
    <property type="entry name" value="TAT-BINDING HOMOLOG 7"/>
    <property type="match status" value="1"/>
</dbReference>
<keyword evidence="2" id="KW-0547">Nucleotide-binding</keyword>
<feature type="compositionally biased region" description="Basic residues" evidence="6">
    <location>
        <begin position="177"/>
        <end position="187"/>
    </location>
</feature>
<evidence type="ECO:0000256" key="1">
    <source>
        <dbReference type="ARBA" id="ARBA00006914"/>
    </source>
</evidence>
<feature type="non-terminal residue" evidence="8">
    <location>
        <position position="1"/>
    </location>
</feature>
<dbReference type="GO" id="GO:0005634">
    <property type="term" value="C:nucleus"/>
    <property type="evidence" value="ECO:0007669"/>
    <property type="project" value="TreeGrafter"/>
</dbReference>
<keyword evidence="3" id="KW-0067">ATP-binding</keyword>
<dbReference type="Pfam" id="PF17862">
    <property type="entry name" value="AAA_lid_3"/>
    <property type="match status" value="1"/>
</dbReference>
<evidence type="ECO:0000256" key="6">
    <source>
        <dbReference type="SAM" id="MobiDB-lite"/>
    </source>
</evidence>
<name>A0A0A9YS61_LYGHE</name>
<dbReference type="AlphaFoldDB" id="A0A0A9YS61"/>
<accession>A0A0A9YS61</accession>
<feature type="compositionally biased region" description="Polar residues" evidence="6">
    <location>
        <begin position="887"/>
        <end position="916"/>
    </location>
</feature>
<dbReference type="InterPro" id="IPR027417">
    <property type="entry name" value="P-loop_NTPase"/>
</dbReference>
<dbReference type="FunFam" id="3.40.50.300:FF:000061">
    <property type="entry name" value="ATPase family, AAA domain-containing 2"/>
    <property type="match status" value="1"/>
</dbReference>
<gene>
    <name evidence="8" type="primary">ATAD2B</name>
    <name evidence="8" type="ORF">CM83_95538</name>
</gene>
<feature type="region of interest" description="Disordered" evidence="6">
    <location>
        <begin position="696"/>
        <end position="724"/>
    </location>
</feature>
<evidence type="ECO:0000256" key="3">
    <source>
        <dbReference type="ARBA" id="ARBA00022840"/>
    </source>
</evidence>
<reference evidence="8" key="1">
    <citation type="journal article" date="2014" name="PLoS ONE">
        <title>Transcriptome-Based Identification of ABC Transporters in the Western Tarnished Plant Bug Lygus hesperus.</title>
        <authorList>
            <person name="Hull J.J."/>
            <person name="Chaney K."/>
            <person name="Geib S.M."/>
            <person name="Fabrick J.A."/>
            <person name="Brent C.S."/>
            <person name="Walsh D."/>
            <person name="Lavine L.C."/>
        </authorList>
    </citation>
    <scope>NUCLEOTIDE SEQUENCE</scope>
</reference>
<dbReference type="EMBL" id="GBHO01011224">
    <property type="protein sequence ID" value="JAG32380.1"/>
    <property type="molecule type" value="Transcribed_RNA"/>
</dbReference>
<evidence type="ECO:0000256" key="2">
    <source>
        <dbReference type="ARBA" id="ARBA00022741"/>
    </source>
</evidence>
<dbReference type="GO" id="GO:0006334">
    <property type="term" value="P:nucleosome assembly"/>
    <property type="evidence" value="ECO:0007669"/>
    <property type="project" value="TreeGrafter"/>
</dbReference>
<comment type="similarity">
    <text evidence="1">Belongs to the AAA ATPase family.</text>
</comment>
<dbReference type="GO" id="GO:0005524">
    <property type="term" value="F:ATP binding"/>
    <property type="evidence" value="ECO:0007669"/>
    <property type="project" value="UniProtKB-KW"/>
</dbReference>
<dbReference type="GO" id="GO:0003682">
    <property type="term" value="F:chromatin binding"/>
    <property type="evidence" value="ECO:0007669"/>
    <property type="project" value="TreeGrafter"/>
</dbReference>
<feature type="compositionally biased region" description="Basic and acidic residues" evidence="6">
    <location>
        <begin position="874"/>
        <end position="886"/>
    </location>
</feature>
<dbReference type="SMART" id="SM00382">
    <property type="entry name" value="AAA"/>
    <property type="match status" value="1"/>
</dbReference>
<feature type="compositionally biased region" description="Basic and acidic residues" evidence="6">
    <location>
        <begin position="136"/>
        <end position="147"/>
    </location>
</feature>
<dbReference type="InterPro" id="IPR018359">
    <property type="entry name" value="Bromodomain_CS"/>
</dbReference>
<feature type="domain" description="Bromo" evidence="7">
    <location>
        <begin position="753"/>
        <end position="823"/>
    </location>
</feature>
<feature type="compositionally biased region" description="Basic and acidic residues" evidence="6">
    <location>
        <begin position="29"/>
        <end position="38"/>
    </location>
</feature>
<dbReference type="InterPro" id="IPR003959">
    <property type="entry name" value="ATPase_AAA_core"/>
</dbReference>
<dbReference type="InterPro" id="IPR003593">
    <property type="entry name" value="AAA+_ATPase"/>
</dbReference>
<dbReference type="PRINTS" id="PR00503">
    <property type="entry name" value="BROMODOMAIN"/>
</dbReference>
<feature type="compositionally biased region" description="Acidic residues" evidence="6">
    <location>
        <begin position="1"/>
        <end position="27"/>
    </location>
</feature>
<protein>
    <submittedName>
        <fullName evidence="8">ATPase family AAA domain-containing protein 2B</fullName>
    </submittedName>
</protein>
<feature type="region of interest" description="Disordered" evidence="6">
    <location>
        <begin position="859"/>
        <end position="916"/>
    </location>
</feature>
<dbReference type="PROSITE" id="PS50014">
    <property type="entry name" value="BROMODOMAIN_2"/>
    <property type="match status" value="1"/>
</dbReference>
<dbReference type="Gene3D" id="3.40.50.300">
    <property type="entry name" value="P-loop containing nucleotide triphosphate hydrolases"/>
    <property type="match status" value="1"/>
</dbReference>
<dbReference type="Pfam" id="PF00439">
    <property type="entry name" value="Bromodomain"/>
    <property type="match status" value="1"/>
</dbReference>
<dbReference type="GO" id="GO:0042393">
    <property type="term" value="F:histone binding"/>
    <property type="evidence" value="ECO:0007669"/>
    <property type="project" value="TreeGrafter"/>
</dbReference>
<dbReference type="InterPro" id="IPR003960">
    <property type="entry name" value="ATPase_AAA_CS"/>
</dbReference>